<dbReference type="PANTHER" id="PTHR22916">
    <property type="entry name" value="GLYCOSYLTRANSFERASE"/>
    <property type="match status" value="1"/>
</dbReference>
<dbReference type="Gene3D" id="3.90.550.10">
    <property type="entry name" value="Spore Coat Polysaccharide Biosynthesis Protein SpsA, Chain A"/>
    <property type="match status" value="1"/>
</dbReference>
<dbReference type="Pfam" id="PF00535">
    <property type="entry name" value="Glycos_transf_2"/>
    <property type="match status" value="1"/>
</dbReference>
<protein>
    <submittedName>
        <fullName evidence="2">Glycosyltransferase family 2 protein</fullName>
    </submittedName>
</protein>
<keyword evidence="2" id="KW-0808">Transferase</keyword>
<organism evidence="2 3">
    <name type="scientific">Moheibacter lacus</name>
    <dbReference type="NCBI Taxonomy" id="2745851"/>
    <lineage>
        <taxon>Bacteria</taxon>
        <taxon>Pseudomonadati</taxon>
        <taxon>Bacteroidota</taxon>
        <taxon>Flavobacteriia</taxon>
        <taxon>Flavobacteriales</taxon>
        <taxon>Weeksellaceae</taxon>
        <taxon>Moheibacter</taxon>
    </lineage>
</organism>
<proteinExistence type="predicted"/>
<dbReference type="EMBL" id="JACDZE010000002">
    <property type="protein sequence ID" value="MBA5629970.1"/>
    <property type="molecule type" value="Genomic_DNA"/>
</dbReference>
<dbReference type="Proteomes" id="UP000552241">
    <property type="component" value="Unassembled WGS sequence"/>
</dbReference>
<dbReference type="CDD" id="cd00761">
    <property type="entry name" value="Glyco_tranf_GTA_type"/>
    <property type="match status" value="1"/>
</dbReference>
<dbReference type="InterPro" id="IPR029044">
    <property type="entry name" value="Nucleotide-diphossugar_trans"/>
</dbReference>
<gene>
    <name evidence="2" type="ORF">HU137_09330</name>
</gene>
<dbReference type="PANTHER" id="PTHR22916:SF3">
    <property type="entry name" value="UDP-GLCNAC:BETAGAL BETA-1,3-N-ACETYLGLUCOSAMINYLTRANSFERASE-LIKE PROTEIN 1"/>
    <property type="match status" value="1"/>
</dbReference>
<comment type="caution">
    <text evidence="2">The sequence shown here is derived from an EMBL/GenBank/DDBJ whole genome shotgun (WGS) entry which is preliminary data.</text>
</comment>
<dbReference type="RefSeq" id="WP_182043572.1">
    <property type="nucleotide sequence ID" value="NZ_JACDZE010000002.1"/>
</dbReference>
<evidence type="ECO:0000259" key="1">
    <source>
        <dbReference type="Pfam" id="PF00535"/>
    </source>
</evidence>
<dbReference type="InterPro" id="IPR001173">
    <property type="entry name" value="Glyco_trans_2-like"/>
</dbReference>
<dbReference type="SUPFAM" id="SSF53448">
    <property type="entry name" value="Nucleotide-diphospho-sugar transferases"/>
    <property type="match status" value="1"/>
</dbReference>
<reference evidence="2 3" key="1">
    <citation type="submission" date="2020-07" db="EMBL/GenBank/DDBJ databases">
        <title>Moheibacter lacus sp. nov., a member of the family Flavobacteriaceae isolated from freshwater lake sediment.</title>
        <authorList>
            <person name="Liu Y."/>
        </authorList>
    </citation>
    <scope>NUCLEOTIDE SEQUENCE [LARGE SCALE GENOMIC DNA]</scope>
    <source>
        <strain evidence="2 3">BDHS18</strain>
    </source>
</reference>
<evidence type="ECO:0000313" key="3">
    <source>
        <dbReference type="Proteomes" id="UP000552241"/>
    </source>
</evidence>
<accession>A0A838ZSM0</accession>
<dbReference type="AlphaFoldDB" id="A0A838ZSM0"/>
<keyword evidence="3" id="KW-1185">Reference proteome</keyword>
<dbReference type="GO" id="GO:0016758">
    <property type="term" value="F:hexosyltransferase activity"/>
    <property type="evidence" value="ECO:0007669"/>
    <property type="project" value="UniProtKB-ARBA"/>
</dbReference>
<evidence type="ECO:0000313" key="2">
    <source>
        <dbReference type="EMBL" id="MBA5629970.1"/>
    </source>
</evidence>
<feature type="domain" description="Glycosyltransferase 2-like" evidence="1">
    <location>
        <begin position="3"/>
        <end position="135"/>
    </location>
</feature>
<sequence length="308" mass="36532">MISIIIPTYNREDLIQETLDSILAQSETNWECLLIDDGSTDQTWNVLQNYSSKDDRFKIFKRQDFNKPKGANACRNIGIEKSNGDFLLFLDSDDLLGFDFLSSVKDKITNTKNDLIIYQSVYFFENNSNEENIVKINSEESLITSFFKKESIWLISNPLIKSAFITKKQIFFNENLLAAQDWEFFMKILLLNPKLEFNLTNQSKVKIRKHLDNISQNPTLQPQKYYHYYKARHIIFNDYLNAEQKVNLEEYYKEYLQKILYELIKMMKFNWATEIISNESKGWRKRKNLFLLKTYKLTKKGLSKITLS</sequence>
<name>A0A838ZSM0_9FLAO</name>